<feature type="domain" description="START-like" evidence="1">
    <location>
        <begin position="1"/>
        <end position="113"/>
    </location>
</feature>
<dbReference type="STRING" id="1237149.C900_04232"/>
<sequence>MLYPYLSTASGLSQWLADDVTINEDKVFNFIWDEEDHKARMVSHRNNHYVKFEFLPETEDDAEDPAYFELRLELNELTQSVFIKITDYSDMDDNEELFDLWHSLVENLKETVGG</sequence>
<dbReference type="InterPro" id="IPR023393">
    <property type="entry name" value="START-like_dom_sf"/>
</dbReference>
<organism evidence="2 3">
    <name type="scientific">Fulvivirga imtechensis AK7</name>
    <dbReference type="NCBI Taxonomy" id="1237149"/>
    <lineage>
        <taxon>Bacteria</taxon>
        <taxon>Pseudomonadati</taxon>
        <taxon>Bacteroidota</taxon>
        <taxon>Cytophagia</taxon>
        <taxon>Cytophagales</taxon>
        <taxon>Fulvivirgaceae</taxon>
        <taxon>Fulvivirga</taxon>
    </lineage>
</organism>
<reference evidence="2 3" key="1">
    <citation type="submission" date="2012-12" db="EMBL/GenBank/DDBJ databases">
        <title>Genome assembly of Fulvivirga imtechensis AK7.</title>
        <authorList>
            <person name="Nupur N."/>
            <person name="Khatri I."/>
            <person name="Kumar R."/>
            <person name="Subramanian S."/>
            <person name="Pinnaka A."/>
        </authorList>
    </citation>
    <scope>NUCLEOTIDE SEQUENCE [LARGE SCALE GENOMIC DNA]</scope>
    <source>
        <strain evidence="2 3">AK7</strain>
    </source>
</reference>
<accession>L8JX70</accession>
<dbReference type="eggNOG" id="COG3832">
    <property type="taxonomic scope" value="Bacteria"/>
</dbReference>
<gene>
    <name evidence="2" type="ORF">C900_04232</name>
</gene>
<proteinExistence type="predicted"/>
<comment type="caution">
    <text evidence="2">The sequence shown here is derived from an EMBL/GenBank/DDBJ whole genome shotgun (WGS) entry which is preliminary data.</text>
</comment>
<evidence type="ECO:0000259" key="1">
    <source>
        <dbReference type="Pfam" id="PF19569"/>
    </source>
</evidence>
<evidence type="ECO:0000313" key="3">
    <source>
        <dbReference type="Proteomes" id="UP000011135"/>
    </source>
</evidence>
<evidence type="ECO:0000313" key="2">
    <source>
        <dbReference type="EMBL" id="ELR73380.1"/>
    </source>
</evidence>
<dbReference type="SUPFAM" id="SSF55961">
    <property type="entry name" value="Bet v1-like"/>
    <property type="match status" value="1"/>
</dbReference>
<dbReference type="Proteomes" id="UP000011135">
    <property type="component" value="Unassembled WGS sequence"/>
</dbReference>
<dbReference type="AlphaFoldDB" id="L8JX70"/>
<name>L8JX70_9BACT</name>
<dbReference type="Gene3D" id="3.30.530.20">
    <property type="match status" value="1"/>
</dbReference>
<dbReference type="Pfam" id="PF19569">
    <property type="entry name" value="START_2"/>
    <property type="match status" value="1"/>
</dbReference>
<keyword evidence="3" id="KW-1185">Reference proteome</keyword>
<protein>
    <recommendedName>
        <fullName evidence="1">START-like domain-containing protein</fullName>
    </recommendedName>
</protein>
<dbReference type="EMBL" id="AMZN01000006">
    <property type="protein sequence ID" value="ELR73380.1"/>
    <property type="molecule type" value="Genomic_DNA"/>
</dbReference>
<dbReference type="InterPro" id="IPR045736">
    <property type="entry name" value="START_2"/>
</dbReference>